<organism evidence="6 7">
    <name type="scientific">Maribellus comscasis</name>
    <dbReference type="NCBI Taxonomy" id="2681766"/>
    <lineage>
        <taxon>Bacteria</taxon>
        <taxon>Pseudomonadati</taxon>
        <taxon>Bacteroidota</taxon>
        <taxon>Bacteroidia</taxon>
        <taxon>Marinilabiliales</taxon>
        <taxon>Prolixibacteraceae</taxon>
        <taxon>Maribellus</taxon>
    </lineage>
</organism>
<feature type="domain" description="Glycine radical" evidence="4">
    <location>
        <begin position="572"/>
        <end position="692"/>
    </location>
</feature>
<evidence type="ECO:0000256" key="3">
    <source>
        <dbReference type="PROSITE-ProRule" id="PRU00493"/>
    </source>
</evidence>
<dbReference type="Proteomes" id="UP000428260">
    <property type="component" value="Chromosome"/>
</dbReference>
<proteinExistence type="predicted"/>
<evidence type="ECO:0000313" key="6">
    <source>
        <dbReference type="EMBL" id="QGY46494.1"/>
    </source>
</evidence>
<dbReference type="GO" id="GO:0005829">
    <property type="term" value="C:cytosol"/>
    <property type="evidence" value="ECO:0007669"/>
    <property type="project" value="TreeGrafter"/>
</dbReference>
<dbReference type="PROSITE" id="PS51554">
    <property type="entry name" value="PFL"/>
    <property type="match status" value="1"/>
</dbReference>
<accession>A0A6I6K8V6</accession>
<gene>
    <name evidence="6" type="ORF">GM418_23370</name>
</gene>
<dbReference type="AlphaFoldDB" id="A0A6I6K8V6"/>
<reference evidence="6 7" key="1">
    <citation type="submission" date="2019-11" db="EMBL/GenBank/DDBJ databases">
        <authorList>
            <person name="Zheng R.K."/>
            <person name="Sun C.M."/>
        </authorList>
    </citation>
    <scope>NUCLEOTIDE SEQUENCE [LARGE SCALE GENOMIC DNA]</scope>
    <source>
        <strain evidence="6 7">WC007</strain>
    </source>
</reference>
<dbReference type="Pfam" id="PF01228">
    <property type="entry name" value="Gly_radical"/>
    <property type="match status" value="1"/>
</dbReference>
<keyword evidence="1 3" id="KW-0556">Organic radical</keyword>
<evidence type="ECO:0000313" key="7">
    <source>
        <dbReference type="Proteomes" id="UP000428260"/>
    </source>
</evidence>
<dbReference type="PANTHER" id="PTHR43641">
    <property type="entry name" value="FORMATE ACETYLTRANSFERASE 3-RELATED"/>
    <property type="match status" value="1"/>
</dbReference>
<dbReference type="RefSeq" id="WP_158869625.1">
    <property type="nucleotide sequence ID" value="NZ_CP046401.1"/>
</dbReference>
<dbReference type="InterPro" id="IPR004184">
    <property type="entry name" value="PFL_dom"/>
</dbReference>
<protein>
    <submittedName>
        <fullName evidence="6">Pyruvate formate-lyase</fullName>
    </submittedName>
</protein>
<feature type="modified residue" description="Glycine radical" evidence="3">
    <location>
        <position position="668"/>
    </location>
</feature>
<dbReference type="InterPro" id="IPR051215">
    <property type="entry name" value="GRE"/>
</dbReference>
<dbReference type="KEGG" id="mcos:GM418_23370"/>
<sequence>MNRKVINTREFILKKEHHKFRQKIENNILERFTDSLKEQELSDMQRVQKRLTWVLKNENPVILPSEKIVFTRTIPKIPEIYTGKEWDEIRKDHYIHELGKVCNISSNYDYTIEVGFKQRRKEILHSIEIHSAQGETDGVEFLNAVLQSIDDVEELTDRYAETALKSGRQDIYNVLKRVPRYGARSFYEAVQFFRILHFTLWASGNYHNTVGRFDQYMFKYLKNDLDSGVLDYDSAMELLEEFFISFNKDSDLYPGMQQGDNGQSMVLGGVDENGNEAFNMLSEMCLKASLELKLIDPKINLRVTKNTPIEIYDLGTELTKQGLGFPQYSNDEVVIPGLLSKGYELEDARNYVVAACWEFIIPGEGMDIPNIAALPLATVVDAGIKRYLQQSKDFKTFMGGIKRQIGEELDCQVSGLRNIYMEPAPFQSLLMNGCVENAKDISFGAKYNNYGIHGTGLSTAADSLAAIKKYVFDEQTVSAEELMDALENNFDGHDDLWQKLRYDAPKMGNDDDFVDNIAIELLDDFSELTAGMVNERGGNFRPGSGSAMYYLWHVKDIGASADGRKNSEPLSANFSPALNVKLNGPVSIIRSFSKPDMKKIMNGGPLTLELHDTVFRNSESVRKVSMLVKSYMELGGHQLQINAVNREQLFEAKEHPEEHKNLIVRVWGWSGYFTELDEVYQDHIIQRVELSL</sequence>
<dbReference type="Pfam" id="PF02901">
    <property type="entry name" value="PFL-like"/>
    <property type="match status" value="1"/>
</dbReference>
<evidence type="ECO:0000256" key="1">
    <source>
        <dbReference type="ARBA" id="ARBA00022818"/>
    </source>
</evidence>
<name>A0A6I6K8V6_9BACT</name>
<evidence type="ECO:0000259" key="5">
    <source>
        <dbReference type="PROSITE" id="PS51554"/>
    </source>
</evidence>
<dbReference type="GO" id="GO:0016829">
    <property type="term" value="F:lyase activity"/>
    <property type="evidence" value="ECO:0007669"/>
    <property type="project" value="UniProtKB-KW"/>
</dbReference>
<dbReference type="PROSITE" id="PS51149">
    <property type="entry name" value="GLY_RADICAL_2"/>
    <property type="match status" value="1"/>
</dbReference>
<dbReference type="Gene3D" id="3.20.70.20">
    <property type="match status" value="1"/>
</dbReference>
<keyword evidence="7" id="KW-1185">Reference proteome</keyword>
<keyword evidence="6" id="KW-0670">Pyruvate</keyword>
<feature type="domain" description="PFL" evidence="5">
    <location>
        <begin position="1"/>
        <end position="565"/>
    </location>
</feature>
<dbReference type="EMBL" id="CP046401">
    <property type="protein sequence ID" value="QGY46494.1"/>
    <property type="molecule type" value="Genomic_DNA"/>
</dbReference>
<dbReference type="InterPro" id="IPR001150">
    <property type="entry name" value="Gly_radical"/>
</dbReference>
<dbReference type="SUPFAM" id="SSF51998">
    <property type="entry name" value="PFL-like glycyl radical enzymes"/>
    <property type="match status" value="1"/>
</dbReference>
<dbReference type="PANTHER" id="PTHR43641:SF2">
    <property type="entry name" value="DEHYDRATASE YBIW-RELATED"/>
    <property type="match status" value="1"/>
</dbReference>
<evidence type="ECO:0000256" key="2">
    <source>
        <dbReference type="ARBA" id="ARBA00023239"/>
    </source>
</evidence>
<keyword evidence="2 6" id="KW-0456">Lyase</keyword>
<evidence type="ECO:0000259" key="4">
    <source>
        <dbReference type="PROSITE" id="PS51149"/>
    </source>
</evidence>